<dbReference type="InterPro" id="IPR036419">
    <property type="entry name" value="Ribosomal_S3_C_sf"/>
</dbReference>
<dbReference type="InterPro" id="IPR018280">
    <property type="entry name" value="Ribosomal_uS3_CS"/>
</dbReference>
<evidence type="ECO:0000256" key="9">
    <source>
        <dbReference type="RuleBase" id="RU003624"/>
    </source>
</evidence>
<protein>
    <recommendedName>
        <fullName evidence="7 8">Small ribosomal subunit protein uS3</fullName>
    </recommendedName>
</protein>
<evidence type="ECO:0000256" key="5">
    <source>
        <dbReference type="ARBA" id="ARBA00023274"/>
    </source>
</evidence>
<evidence type="ECO:0000313" key="12">
    <source>
        <dbReference type="EMBL" id="AZZ65587.1"/>
    </source>
</evidence>
<dbReference type="InterPro" id="IPR057258">
    <property type="entry name" value="Ribosomal_uS3"/>
</dbReference>
<organism evidence="12 13">
    <name type="scientific">Metamycoplasma phocicerebrale</name>
    <dbReference type="NCBI Taxonomy" id="142649"/>
    <lineage>
        <taxon>Bacteria</taxon>
        <taxon>Bacillati</taxon>
        <taxon>Mycoplasmatota</taxon>
        <taxon>Mycoplasmoidales</taxon>
        <taxon>Metamycoplasmataceae</taxon>
        <taxon>Metamycoplasma</taxon>
    </lineage>
</organism>
<evidence type="ECO:0000256" key="7">
    <source>
        <dbReference type="ARBA" id="ARBA00035257"/>
    </source>
</evidence>
<sequence length="246" mass="27544">MGQKVNPNGFRFGVTKSHNTTWYSDKKDFANLLLEDQKIYDFFDKKVREYQIGNVQIKRNQNQNVIVYVYTAKPAALLGTNGENVKALTLALKKELKNKNLNINIEVIELKNPDLNARLLAEGIAIKLENRGNFRMAQKMAIKSAMKAGAKGIKTSVAGRLNGVDMARTEGYTEGEMKLHTLRQDVDYAMARAKTTYGILGIKVWVSLGEILENGKTQISALESKPERKPRAPRKGGERNASTKEN</sequence>
<dbReference type="PROSITE" id="PS50823">
    <property type="entry name" value="KH_TYPE_2"/>
    <property type="match status" value="1"/>
</dbReference>
<dbReference type="InterPro" id="IPR009019">
    <property type="entry name" value="KH_sf_prok-type"/>
</dbReference>
<dbReference type="EMBL" id="CP033058">
    <property type="protein sequence ID" value="AZZ65587.1"/>
    <property type="molecule type" value="Genomic_DNA"/>
</dbReference>
<evidence type="ECO:0000256" key="4">
    <source>
        <dbReference type="ARBA" id="ARBA00022980"/>
    </source>
</evidence>
<dbReference type="InterPro" id="IPR004087">
    <property type="entry name" value="KH_dom"/>
</dbReference>
<dbReference type="CDD" id="cd02412">
    <property type="entry name" value="KH-II_30S_S3"/>
    <property type="match status" value="1"/>
</dbReference>
<dbReference type="Pfam" id="PF00189">
    <property type="entry name" value="Ribosomal_S3_C"/>
    <property type="match status" value="1"/>
</dbReference>
<dbReference type="InterPro" id="IPR005704">
    <property type="entry name" value="Ribosomal_uS3_bac-typ"/>
</dbReference>
<evidence type="ECO:0000313" key="13">
    <source>
        <dbReference type="Proteomes" id="UP000256585"/>
    </source>
</evidence>
<dbReference type="InterPro" id="IPR001351">
    <property type="entry name" value="Ribosomal_uS3_C"/>
</dbReference>
<keyword evidence="5 8" id="KW-0687">Ribonucleoprotein</keyword>
<dbReference type="Gene3D" id="3.30.1140.32">
    <property type="entry name" value="Ribosomal protein S3, C-terminal domain"/>
    <property type="match status" value="1"/>
</dbReference>
<dbReference type="SUPFAM" id="SSF54821">
    <property type="entry name" value="Ribosomal protein S3 C-terminal domain"/>
    <property type="match status" value="1"/>
</dbReference>
<dbReference type="InterPro" id="IPR004044">
    <property type="entry name" value="KH_dom_type_2"/>
</dbReference>
<reference evidence="12" key="1">
    <citation type="submission" date="2019-03" db="EMBL/GenBank/DDBJ databases">
        <title>Draft Sequence and Annotation of the Mycoplasma phocicerebrale Strain 1049T Genome.</title>
        <authorList>
            <person name="Frasca S.Jr."/>
            <person name="Kutish G.F."/>
            <person name="Castellanos Gell J."/>
            <person name="Michaels D.L."/>
            <person name="Brown D.R."/>
        </authorList>
    </citation>
    <scope>NUCLEOTIDE SEQUENCE</scope>
    <source>
        <strain evidence="12">1049</strain>
    </source>
</reference>
<dbReference type="Gene3D" id="3.30.300.20">
    <property type="match status" value="1"/>
</dbReference>
<dbReference type="HAMAP" id="MF_01309_B">
    <property type="entry name" value="Ribosomal_uS3_B"/>
    <property type="match status" value="1"/>
</dbReference>
<dbReference type="Pfam" id="PF07650">
    <property type="entry name" value="KH_2"/>
    <property type="match status" value="1"/>
</dbReference>
<dbReference type="GO" id="GO:0022627">
    <property type="term" value="C:cytosolic small ribosomal subunit"/>
    <property type="evidence" value="ECO:0007669"/>
    <property type="project" value="TreeGrafter"/>
</dbReference>
<feature type="compositionally biased region" description="Basic and acidic residues" evidence="10">
    <location>
        <begin position="224"/>
        <end position="246"/>
    </location>
</feature>
<dbReference type="GO" id="GO:0003735">
    <property type="term" value="F:structural constituent of ribosome"/>
    <property type="evidence" value="ECO:0007669"/>
    <property type="project" value="InterPro"/>
</dbReference>
<comment type="similarity">
    <text evidence="1 8 9">Belongs to the universal ribosomal protein uS3 family.</text>
</comment>
<comment type="function">
    <text evidence="6 8">Binds the lower part of the 30S subunit head. Binds mRNA in the 70S ribosome, positioning it for translation.</text>
</comment>
<keyword evidence="13" id="KW-1185">Reference proteome</keyword>
<dbReference type="AlphaFoldDB" id="A0A3T0TU06"/>
<evidence type="ECO:0000256" key="8">
    <source>
        <dbReference type="HAMAP-Rule" id="MF_01309"/>
    </source>
</evidence>
<evidence type="ECO:0000256" key="10">
    <source>
        <dbReference type="SAM" id="MobiDB-lite"/>
    </source>
</evidence>
<dbReference type="SUPFAM" id="SSF54814">
    <property type="entry name" value="Prokaryotic type KH domain (KH-domain type II)"/>
    <property type="match status" value="1"/>
</dbReference>
<comment type="subunit">
    <text evidence="8">Part of the 30S ribosomal subunit. Forms a tight complex with proteins S10 and S14.</text>
</comment>
<evidence type="ECO:0000256" key="6">
    <source>
        <dbReference type="ARBA" id="ARBA00024998"/>
    </source>
</evidence>
<feature type="region of interest" description="Disordered" evidence="10">
    <location>
        <begin position="220"/>
        <end position="246"/>
    </location>
</feature>
<dbReference type="GO" id="GO:0003729">
    <property type="term" value="F:mRNA binding"/>
    <property type="evidence" value="ECO:0007669"/>
    <property type="project" value="UniProtKB-UniRule"/>
</dbReference>
<dbReference type="SMART" id="SM00322">
    <property type="entry name" value="KH"/>
    <property type="match status" value="1"/>
</dbReference>
<keyword evidence="2 8" id="KW-0699">rRNA-binding</keyword>
<dbReference type="NCBIfam" id="TIGR01009">
    <property type="entry name" value="rpsC_bact"/>
    <property type="match status" value="1"/>
</dbReference>
<dbReference type="FunFam" id="3.30.300.20:FF:000001">
    <property type="entry name" value="30S ribosomal protein S3"/>
    <property type="match status" value="1"/>
</dbReference>
<dbReference type="GO" id="GO:0006412">
    <property type="term" value="P:translation"/>
    <property type="evidence" value="ECO:0007669"/>
    <property type="project" value="UniProtKB-UniRule"/>
</dbReference>
<evidence type="ECO:0000256" key="2">
    <source>
        <dbReference type="ARBA" id="ARBA00022730"/>
    </source>
</evidence>
<proteinExistence type="inferred from homology"/>
<dbReference type="InterPro" id="IPR015946">
    <property type="entry name" value="KH_dom-like_a/b"/>
</dbReference>
<accession>A0A3T0TU06</accession>
<dbReference type="PROSITE" id="PS00548">
    <property type="entry name" value="RIBOSOMAL_S3"/>
    <property type="match status" value="1"/>
</dbReference>
<evidence type="ECO:0000256" key="3">
    <source>
        <dbReference type="ARBA" id="ARBA00022884"/>
    </source>
</evidence>
<name>A0A3T0TU06_9BACT</name>
<evidence type="ECO:0000256" key="1">
    <source>
        <dbReference type="ARBA" id="ARBA00010761"/>
    </source>
</evidence>
<keyword evidence="4 8" id="KW-0689">Ribosomal protein</keyword>
<evidence type="ECO:0000259" key="11">
    <source>
        <dbReference type="PROSITE" id="PS50823"/>
    </source>
</evidence>
<dbReference type="PANTHER" id="PTHR11760:SF19">
    <property type="entry name" value="SMALL RIBOSOMAL SUBUNIT PROTEIN US3C"/>
    <property type="match status" value="1"/>
</dbReference>
<dbReference type="PANTHER" id="PTHR11760">
    <property type="entry name" value="30S/40S RIBOSOMAL PROTEIN S3"/>
    <property type="match status" value="1"/>
</dbReference>
<feature type="domain" description="KH type-2" evidence="11">
    <location>
        <begin position="39"/>
        <end position="109"/>
    </location>
</feature>
<dbReference type="Proteomes" id="UP000256585">
    <property type="component" value="Chromosome"/>
</dbReference>
<dbReference type="KEGG" id="mphc:DMC14_002210"/>
<dbReference type="OrthoDB" id="9806396at2"/>
<dbReference type="GO" id="GO:0019843">
    <property type="term" value="F:rRNA binding"/>
    <property type="evidence" value="ECO:0007669"/>
    <property type="project" value="UniProtKB-UniRule"/>
</dbReference>
<keyword evidence="3 8" id="KW-0694">RNA-binding</keyword>
<dbReference type="RefSeq" id="WP_116171584.1">
    <property type="nucleotide sequence ID" value="NZ_CP033058.2"/>
</dbReference>
<gene>
    <name evidence="8 12" type="primary">rpsC</name>
    <name evidence="12" type="ORF">DMC14_002210</name>
</gene>